<keyword evidence="1" id="KW-0175">Coiled coil</keyword>
<protein>
    <recommendedName>
        <fullName evidence="4">Rpn family recombination-promoting nuclease/putative transposase</fullName>
    </recommendedName>
</protein>
<reference evidence="2 3" key="1">
    <citation type="journal article" date="2020" name="Microorganisms">
        <title>Osmotic Adaptation and Compatible Solute Biosynthesis of Phototrophic Bacteria as Revealed from Genome Analyses.</title>
        <authorList>
            <person name="Imhoff J.F."/>
            <person name="Rahn T."/>
            <person name="Kunzel S."/>
            <person name="Keller A."/>
            <person name="Neulinger S.C."/>
        </authorList>
    </citation>
    <scope>NUCLEOTIDE SEQUENCE [LARGE SCALE GENOMIC DNA]</scope>
    <source>
        <strain evidence="2 3">DSM 6210</strain>
    </source>
</reference>
<sequence length="284" mass="32013">MRAALHLYEQLSAATDDKTRTRLIGEAVELLETQNQRVEDRRADLVARMRGANGEAFLLHTEISNNNDADMPLRMLRYYTDIRLAGHAGPMRQCLLYIGSERLAMSDGITEPGLLDYHYQLVDMHQINCAGLLVQDNPDALVLAVLCDFGERAPAQVVHYIVRRLKELLADNDKRFREYMAMLEILSENRNLQAQVKEAEKMLTQVDVKRLPSYQLGYEDGEARGAARGEARGAAKTQRHVVRQLLAQLDASRVAELLGLDIAEVERIAAAQDDDAIRDDQQTD</sequence>
<dbReference type="Proteomes" id="UP000748752">
    <property type="component" value="Unassembled WGS sequence"/>
</dbReference>
<organism evidence="2 3">
    <name type="scientific">Thiohalocapsa halophila</name>
    <dbReference type="NCBI Taxonomy" id="69359"/>
    <lineage>
        <taxon>Bacteria</taxon>
        <taxon>Pseudomonadati</taxon>
        <taxon>Pseudomonadota</taxon>
        <taxon>Gammaproteobacteria</taxon>
        <taxon>Chromatiales</taxon>
        <taxon>Chromatiaceae</taxon>
        <taxon>Thiohalocapsa</taxon>
    </lineage>
</organism>
<gene>
    <name evidence="2" type="ORF">CKO31_16665</name>
</gene>
<comment type="caution">
    <text evidence="2">The sequence shown here is derived from an EMBL/GenBank/DDBJ whole genome shotgun (WGS) entry which is preliminary data.</text>
</comment>
<name>A0ABS1CKX4_9GAMM</name>
<keyword evidence="3" id="KW-1185">Reference proteome</keyword>
<accession>A0ABS1CKX4</accession>
<proteinExistence type="predicted"/>
<evidence type="ECO:0008006" key="4">
    <source>
        <dbReference type="Google" id="ProtNLM"/>
    </source>
</evidence>
<evidence type="ECO:0000313" key="3">
    <source>
        <dbReference type="Proteomes" id="UP000748752"/>
    </source>
</evidence>
<feature type="coiled-coil region" evidence="1">
    <location>
        <begin position="182"/>
        <end position="209"/>
    </location>
</feature>
<dbReference type="EMBL" id="NRRV01000045">
    <property type="protein sequence ID" value="MBK1632338.1"/>
    <property type="molecule type" value="Genomic_DNA"/>
</dbReference>
<evidence type="ECO:0000313" key="2">
    <source>
        <dbReference type="EMBL" id="MBK1632338.1"/>
    </source>
</evidence>
<evidence type="ECO:0000256" key="1">
    <source>
        <dbReference type="SAM" id="Coils"/>
    </source>
</evidence>
<dbReference type="RefSeq" id="WP_200239832.1">
    <property type="nucleotide sequence ID" value="NZ_NRRV01000045.1"/>
</dbReference>